<dbReference type="Proteomes" id="UP001153678">
    <property type="component" value="Unassembled WGS sequence"/>
</dbReference>
<name>A0A9W4WV22_9GLOM</name>
<gene>
    <name evidence="2" type="ORF">FWILDA_LOCUS6501</name>
</gene>
<dbReference type="AlphaFoldDB" id="A0A9W4WV22"/>
<evidence type="ECO:0000313" key="3">
    <source>
        <dbReference type="Proteomes" id="UP001153678"/>
    </source>
</evidence>
<organism evidence="2 3">
    <name type="scientific">Funneliformis geosporum</name>
    <dbReference type="NCBI Taxonomy" id="1117311"/>
    <lineage>
        <taxon>Eukaryota</taxon>
        <taxon>Fungi</taxon>
        <taxon>Fungi incertae sedis</taxon>
        <taxon>Mucoromycota</taxon>
        <taxon>Glomeromycotina</taxon>
        <taxon>Glomeromycetes</taxon>
        <taxon>Glomerales</taxon>
        <taxon>Glomeraceae</taxon>
        <taxon>Funneliformis</taxon>
    </lineage>
</organism>
<accession>A0A9W4WV22</accession>
<comment type="caution">
    <text evidence="2">The sequence shown here is derived from an EMBL/GenBank/DDBJ whole genome shotgun (WGS) entry which is preliminary data.</text>
</comment>
<feature type="compositionally biased region" description="Low complexity" evidence="1">
    <location>
        <begin position="137"/>
        <end position="152"/>
    </location>
</feature>
<reference evidence="2" key="1">
    <citation type="submission" date="2022-08" db="EMBL/GenBank/DDBJ databases">
        <authorList>
            <person name="Kallberg Y."/>
            <person name="Tangrot J."/>
            <person name="Rosling A."/>
        </authorList>
    </citation>
    <scope>NUCLEOTIDE SEQUENCE</scope>
    <source>
        <strain evidence="2">Wild A</strain>
    </source>
</reference>
<protein>
    <submittedName>
        <fullName evidence="2">18680_t:CDS:1</fullName>
    </submittedName>
</protein>
<proteinExistence type="predicted"/>
<sequence>MDVNSSTLRKILQVEMLDQTQRTSQINMLLKKKKQDVVNISLPADKLDMNKVDLCVLEAIHEPYNAERIGKDLTYLSNNGIGVVGGNEFRPDVGVVIKSQLLVNDRDRALFKIDLIQQHRVRVEYVGIAIPDLTNSFLPNPNPLNPTNHATPETNRTDRPARAPYVIHSLGRKQLSSLL</sequence>
<feature type="region of interest" description="Disordered" evidence="1">
    <location>
        <begin position="137"/>
        <end position="164"/>
    </location>
</feature>
<evidence type="ECO:0000313" key="2">
    <source>
        <dbReference type="EMBL" id="CAI2174259.1"/>
    </source>
</evidence>
<dbReference type="EMBL" id="CAMKVN010001184">
    <property type="protein sequence ID" value="CAI2174259.1"/>
    <property type="molecule type" value="Genomic_DNA"/>
</dbReference>
<keyword evidence="3" id="KW-1185">Reference proteome</keyword>
<evidence type="ECO:0000256" key="1">
    <source>
        <dbReference type="SAM" id="MobiDB-lite"/>
    </source>
</evidence>